<dbReference type="InterPro" id="IPR004307">
    <property type="entry name" value="TspO_MBR"/>
</dbReference>
<organism evidence="7 8">
    <name type="scientific">Chironomus riparius</name>
    <dbReference type="NCBI Taxonomy" id="315576"/>
    <lineage>
        <taxon>Eukaryota</taxon>
        <taxon>Metazoa</taxon>
        <taxon>Ecdysozoa</taxon>
        <taxon>Arthropoda</taxon>
        <taxon>Hexapoda</taxon>
        <taxon>Insecta</taxon>
        <taxon>Pterygota</taxon>
        <taxon>Neoptera</taxon>
        <taxon>Endopterygota</taxon>
        <taxon>Diptera</taxon>
        <taxon>Nematocera</taxon>
        <taxon>Chironomoidea</taxon>
        <taxon>Chironomidae</taxon>
        <taxon>Chironominae</taxon>
        <taxon>Chironomus</taxon>
    </lineage>
</organism>
<evidence type="ECO:0000256" key="4">
    <source>
        <dbReference type="ARBA" id="ARBA00022989"/>
    </source>
</evidence>
<comment type="subcellular location">
    <subcellularLocation>
        <location evidence="1">Membrane</location>
        <topology evidence="1">Multi-pass membrane protein</topology>
    </subcellularLocation>
</comment>
<evidence type="ECO:0000256" key="1">
    <source>
        <dbReference type="ARBA" id="ARBA00004141"/>
    </source>
</evidence>
<dbReference type="InterPro" id="IPR038330">
    <property type="entry name" value="TspO/MBR-related_sf"/>
</dbReference>
<evidence type="ECO:0000256" key="2">
    <source>
        <dbReference type="ARBA" id="ARBA00007524"/>
    </source>
</evidence>
<dbReference type="OrthoDB" id="10405746at2759"/>
<keyword evidence="8" id="KW-1185">Reference proteome</keyword>
<evidence type="ECO:0000256" key="6">
    <source>
        <dbReference type="SAM" id="Phobius"/>
    </source>
</evidence>
<evidence type="ECO:0000256" key="3">
    <source>
        <dbReference type="ARBA" id="ARBA00022692"/>
    </source>
</evidence>
<keyword evidence="4 6" id="KW-1133">Transmembrane helix</keyword>
<reference evidence="7" key="2">
    <citation type="submission" date="2022-10" db="EMBL/GenBank/DDBJ databases">
        <authorList>
            <consortium name="ENA_rothamsted_submissions"/>
            <consortium name="culmorum"/>
            <person name="King R."/>
        </authorList>
    </citation>
    <scope>NUCLEOTIDE SEQUENCE</scope>
</reference>
<keyword evidence="3 6" id="KW-0812">Transmembrane</keyword>
<proteinExistence type="inferred from homology"/>
<accession>A0A9N9RNL3</accession>
<evidence type="ECO:0000313" key="7">
    <source>
        <dbReference type="EMBL" id="CAG9799577.1"/>
    </source>
</evidence>
<evidence type="ECO:0000256" key="5">
    <source>
        <dbReference type="ARBA" id="ARBA00023136"/>
    </source>
</evidence>
<dbReference type="Gene3D" id="1.20.1260.100">
    <property type="entry name" value="TspO/MBR protein"/>
    <property type="match status" value="1"/>
</dbReference>
<feature type="transmembrane region" description="Helical" evidence="6">
    <location>
        <begin position="112"/>
        <end position="131"/>
    </location>
</feature>
<dbReference type="Pfam" id="PF03073">
    <property type="entry name" value="TspO_MBR"/>
    <property type="match status" value="1"/>
</dbReference>
<dbReference type="CDD" id="cd15904">
    <property type="entry name" value="TSPO_MBR"/>
    <property type="match status" value="1"/>
</dbReference>
<sequence>MNWKLFFKNQFLIGIANSIPFTGIMILELFTEDRIINSYDMFLKEAWFPPKWVFSIIRSVVLSLIGYSTYRLWIIETTSKCSKKGVLAFIFYGILLLLDWSTIFLSPTKLDIAAYYYIGLISFALITSMIFKQIDKFGHYFFVPYIFWLTLMGILHYQLYVNNHDGKWFSNHEPLKPTNETQNVTFKLLNESFPGI</sequence>
<keyword evidence="5 6" id="KW-0472">Membrane</keyword>
<reference evidence="7" key="1">
    <citation type="submission" date="2022-01" db="EMBL/GenBank/DDBJ databases">
        <authorList>
            <person name="King R."/>
        </authorList>
    </citation>
    <scope>NUCLEOTIDE SEQUENCE</scope>
</reference>
<name>A0A9N9RNL3_9DIPT</name>
<feature type="transmembrane region" description="Helical" evidence="6">
    <location>
        <begin position="12"/>
        <end position="31"/>
    </location>
</feature>
<dbReference type="GO" id="GO:0016020">
    <property type="term" value="C:membrane"/>
    <property type="evidence" value="ECO:0007669"/>
    <property type="project" value="UniProtKB-SubCell"/>
</dbReference>
<gene>
    <name evidence="7" type="ORF">CHIRRI_LOCUS2542</name>
</gene>
<dbReference type="EMBL" id="OU895877">
    <property type="protein sequence ID" value="CAG9799577.1"/>
    <property type="molecule type" value="Genomic_DNA"/>
</dbReference>
<feature type="transmembrane region" description="Helical" evidence="6">
    <location>
        <begin position="85"/>
        <end position="106"/>
    </location>
</feature>
<dbReference type="GO" id="GO:0033013">
    <property type="term" value="P:tetrapyrrole metabolic process"/>
    <property type="evidence" value="ECO:0007669"/>
    <property type="project" value="UniProtKB-ARBA"/>
</dbReference>
<dbReference type="PANTHER" id="PTHR10057">
    <property type="entry name" value="PERIPHERAL-TYPE BENZODIAZEPINE RECEPTOR"/>
    <property type="match status" value="1"/>
</dbReference>
<dbReference type="PANTHER" id="PTHR10057:SF0">
    <property type="entry name" value="TRANSLOCATOR PROTEIN"/>
    <property type="match status" value="1"/>
</dbReference>
<feature type="transmembrane region" description="Helical" evidence="6">
    <location>
        <begin position="140"/>
        <end position="160"/>
    </location>
</feature>
<comment type="similarity">
    <text evidence="2">Belongs to the TspO/BZRP family.</text>
</comment>
<dbReference type="Proteomes" id="UP001153620">
    <property type="component" value="Chromosome 1"/>
</dbReference>
<evidence type="ECO:0000313" key="8">
    <source>
        <dbReference type="Proteomes" id="UP001153620"/>
    </source>
</evidence>
<protein>
    <submittedName>
        <fullName evidence="7">Uncharacterized protein</fullName>
    </submittedName>
</protein>
<dbReference type="AlphaFoldDB" id="A0A9N9RNL3"/>
<feature type="transmembrane region" description="Helical" evidence="6">
    <location>
        <begin position="51"/>
        <end position="73"/>
    </location>
</feature>